<evidence type="ECO:0000313" key="2">
    <source>
        <dbReference type="EMBL" id="AAW37274.1"/>
    </source>
</evidence>
<evidence type="ECO:0000256" key="1">
    <source>
        <dbReference type="SAM" id="Coils"/>
    </source>
</evidence>
<feature type="coiled-coil region" evidence="1">
    <location>
        <begin position="5"/>
        <end position="35"/>
    </location>
</feature>
<sequence>MFTTYKNINELENAYDEERKQLNDAFNQIDELRHQTRKKCEQMYDHFLYLKHKMNYSEDAMIRMTRIIESFDRETNQRIRHHEMKLEDYKDELRREYLKQSDRIEGDE</sequence>
<evidence type="ECO:0008006" key="4">
    <source>
        <dbReference type="Google" id="ProtNLM"/>
    </source>
</evidence>
<accession>A0A0H2WX46</accession>
<dbReference type="SMR" id="A0A0H2WX46"/>
<organism evidence="2 3">
    <name type="scientific">Staphylococcus aureus (strain COL)</name>
    <dbReference type="NCBI Taxonomy" id="93062"/>
    <lineage>
        <taxon>Bacteria</taxon>
        <taxon>Bacillati</taxon>
        <taxon>Bacillota</taxon>
        <taxon>Bacilli</taxon>
        <taxon>Bacillales</taxon>
        <taxon>Staphylococcaceae</taxon>
        <taxon>Staphylococcus</taxon>
    </lineage>
</organism>
<dbReference type="KEGG" id="sac:SACOL2495"/>
<keyword evidence="1" id="KW-0175">Coiled coil</keyword>
<gene>
    <name evidence="2" type="ordered locus">SACOL2495</name>
</gene>
<feature type="coiled-coil region" evidence="1">
    <location>
        <begin position="72"/>
        <end position="99"/>
    </location>
</feature>
<dbReference type="EMBL" id="CP000046">
    <property type="protein sequence ID" value="AAW37274.1"/>
    <property type="molecule type" value="Genomic_DNA"/>
</dbReference>
<name>A0A0H2WX46_STAAC</name>
<proteinExistence type="predicted"/>
<dbReference type="Proteomes" id="UP000000530">
    <property type="component" value="Chromosome"/>
</dbReference>
<reference evidence="2 3" key="1">
    <citation type="journal article" date="2005" name="J. Bacteriol.">
        <title>Insights on evolution of virulence and resistance from the complete genome analysis of an early methicillin-resistant Staphylococcus aureus strain and a biofilm-producing methicillin-resistant Staphylococcus epidermidis strain.</title>
        <authorList>
            <person name="Gill S.R."/>
            <person name="Fouts D.E."/>
            <person name="Archer G.L."/>
            <person name="Mongodin E.F."/>
            <person name="Deboy R.T."/>
            <person name="Ravel J."/>
            <person name="Paulsen I.T."/>
            <person name="Kolonay J.F."/>
            <person name="Brinkac L."/>
            <person name="Beanan M."/>
            <person name="Dodson R.J."/>
            <person name="Daugherty S.C."/>
            <person name="Madupu R."/>
            <person name="Angiuoli S.V."/>
            <person name="Durkin A.S."/>
            <person name="Haft D.H."/>
            <person name="Vamathevan J."/>
            <person name="Khouri H."/>
            <person name="Utterback T."/>
            <person name="Lee C."/>
            <person name="Dimitrov G."/>
            <person name="Jiang L."/>
            <person name="Qin H."/>
            <person name="Weidman J."/>
            <person name="Tran K."/>
            <person name="Kang K."/>
            <person name="Hance I.R."/>
            <person name="Nelson K.E."/>
            <person name="Fraser C.M."/>
        </authorList>
    </citation>
    <scope>NUCLEOTIDE SEQUENCE [LARGE SCALE GENOMIC DNA]</scope>
    <source>
        <strain evidence="2 3">COL</strain>
    </source>
</reference>
<dbReference type="HOGENOM" id="CLU_174853_0_0_9"/>
<evidence type="ECO:0000313" key="3">
    <source>
        <dbReference type="Proteomes" id="UP000000530"/>
    </source>
</evidence>
<protein>
    <recommendedName>
        <fullName evidence="4">Cytosolic protein</fullName>
    </recommendedName>
</protein>
<dbReference type="AlphaFoldDB" id="A0A0H2WX46"/>
<dbReference type="RefSeq" id="WP_000495498.1">
    <property type="nucleotide sequence ID" value="NC_002951.2"/>
</dbReference>